<gene>
    <name evidence="5" type="ORF">IV203_007235</name>
</gene>
<dbReference type="InterPro" id="IPR012913">
    <property type="entry name" value="OS9-like_dom"/>
</dbReference>
<dbReference type="EMBL" id="JAGRRH010000025">
    <property type="protein sequence ID" value="KAG7342143.1"/>
    <property type="molecule type" value="Genomic_DNA"/>
</dbReference>
<name>A0A9K3KEM7_9STRA</name>
<accession>A0A9K3KEM7</accession>
<dbReference type="Pfam" id="PF07915">
    <property type="entry name" value="PRKCSH"/>
    <property type="match status" value="2"/>
</dbReference>
<evidence type="ECO:0000256" key="1">
    <source>
        <dbReference type="ARBA" id="ARBA00022729"/>
    </source>
</evidence>
<dbReference type="PANTHER" id="PTHR15414:SF0">
    <property type="entry name" value="ENDOPLASMIC RETICULUM LECTIN 1"/>
    <property type="match status" value="1"/>
</dbReference>
<reference evidence="5" key="1">
    <citation type="journal article" date="2021" name="Sci. Rep.">
        <title>Diploid genomic architecture of Nitzschia inconspicua, an elite biomass production diatom.</title>
        <authorList>
            <person name="Oliver A."/>
            <person name="Podell S."/>
            <person name="Pinowska A."/>
            <person name="Traller J.C."/>
            <person name="Smith S.R."/>
            <person name="McClure R."/>
            <person name="Beliaev A."/>
            <person name="Bohutskyi P."/>
            <person name="Hill E.A."/>
            <person name="Rabines A."/>
            <person name="Zheng H."/>
            <person name="Allen L.Z."/>
            <person name="Kuo A."/>
            <person name="Grigoriev I.V."/>
            <person name="Allen A.E."/>
            <person name="Hazlebeck D."/>
            <person name="Allen E.E."/>
        </authorList>
    </citation>
    <scope>NUCLEOTIDE SEQUENCE</scope>
    <source>
        <strain evidence="5">Hildebrandi</strain>
    </source>
</reference>
<dbReference type="InterPro" id="IPR045149">
    <property type="entry name" value="OS-9-like"/>
</dbReference>
<keyword evidence="1" id="KW-0732">Signal</keyword>
<reference evidence="5" key="2">
    <citation type="submission" date="2021-04" db="EMBL/GenBank/DDBJ databases">
        <authorList>
            <person name="Podell S."/>
        </authorList>
    </citation>
    <scope>NUCLEOTIDE SEQUENCE</scope>
    <source>
        <strain evidence="5">Hildebrandi</strain>
    </source>
</reference>
<evidence type="ECO:0000313" key="6">
    <source>
        <dbReference type="Proteomes" id="UP000693970"/>
    </source>
</evidence>
<proteinExistence type="predicted"/>
<organism evidence="5 6">
    <name type="scientific">Nitzschia inconspicua</name>
    <dbReference type="NCBI Taxonomy" id="303405"/>
    <lineage>
        <taxon>Eukaryota</taxon>
        <taxon>Sar</taxon>
        <taxon>Stramenopiles</taxon>
        <taxon>Ochrophyta</taxon>
        <taxon>Bacillariophyta</taxon>
        <taxon>Bacillariophyceae</taxon>
        <taxon>Bacillariophycidae</taxon>
        <taxon>Bacillariales</taxon>
        <taxon>Bacillariaceae</taxon>
        <taxon>Nitzschia</taxon>
    </lineage>
</organism>
<evidence type="ECO:0000259" key="4">
    <source>
        <dbReference type="PROSITE" id="PS51914"/>
    </source>
</evidence>
<feature type="compositionally biased region" description="Basic and acidic residues" evidence="3">
    <location>
        <begin position="195"/>
        <end position="212"/>
    </location>
</feature>
<feature type="compositionally biased region" description="Basic and acidic residues" evidence="3">
    <location>
        <begin position="152"/>
        <end position="183"/>
    </location>
</feature>
<comment type="caution">
    <text evidence="5">The sequence shown here is derived from an EMBL/GenBank/DDBJ whole genome shotgun (WGS) entry which is preliminary data.</text>
</comment>
<keyword evidence="2" id="KW-1015">Disulfide bond</keyword>
<dbReference type="PANTHER" id="PTHR15414">
    <property type="entry name" value="OS-9-RELATED"/>
    <property type="match status" value="1"/>
</dbReference>
<dbReference type="InterPro" id="IPR044865">
    <property type="entry name" value="MRH_dom"/>
</dbReference>
<dbReference type="Proteomes" id="UP000693970">
    <property type="component" value="Unassembled WGS sequence"/>
</dbReference>
<feature type="domain" description="MRH" evidence="4">
    <location>
        <begin position="456"/>
        <end position="627"/>
    </location>
</feature>
<dbReference type="GO" id="GO:0030970">
    <property type="term" value="P:retrograde protein transport, ER to cytosol"/>
    <property type="evidence" value="ECO:0007669"/>
    <property type="project" value="TreeGrafter"/>
</dbReference>
<feature type="region of interest" description="Disordered" evidence="3">
    <location>
        <begin position="147"/>
        <end position="215"/>
    </location>
</feature>
<keyword evidence="6" id="KW-1185">Reference proteome</keyword>
<evidence type="ECO:0000256" key="2">
    <source>
        <dbReference type="ARBA" id="ARBA00023157"/>
    </source>
</evidence>
<dbReference type="GO" id="GO:0030968">
    <property type="term" value="P:endoplasmic reticulum unfolded protein response"/>
    <property type="evidence" value="ECO:0007669"/>
    <property type="project" value="InterPro"/>
</dbReference>
<dbReference type="OrthoDB" id="448954at2759"/>
<evidence type="ECO:0000256" key="3">
    <source>
        <dbReference type="SAM" id="MobiDB-lite"/>
    </source>
</evidence>
<dbReference type="AlphaFoldDB" id="A0A9K3KEM7"/>
<dbReference type="GO" id="GO:0005788">
    <property type="term" value="C:endoplasmic reticulum lumen"/>
    <property type="evidence" value="ECO:0007669"/>
    <property type="project" value="TreeGrafter"/>
</dbReference>
<evidence type="ECO:0000313" key="5">
    <source>
        <dbReference type="EMBL" id="KAG7342143.1"/>
    </source>
</evidence>
<protein>
    <submittedName>
        <fullName evidence="5">Glucosidase II</fullName>
    </submittedName>
</protein>
<sequence>MSGASRRCGKVSSTWSSSRFITSVAFFLATSTLHISICAASQHHHVYTDSFPTHDEYDMMALDPDTPYGTPYGGFSRATASRLASLPLKLPDVGEQLEEFEPIYTTVQDTFGRPFVCRVYHEDELDPMSLKDSMFNTPILNKEMQDFGRQPTNEDRDPFRPSPDKTEDSVIEQSKTENLKDDNPNQEGNGAVDDVASKTDAADSDSDAKTKPETTSSYAKMDRVMFIQEIHKRLSRLTGLCAQMHPDWWSYEWCYDKKVTQFHINMQSVQVGKTFDIKLEDITSLGVFSERRIISVLDEHRQADLDHDQIDGLDFAEGRPELARVKDTFINGDICPDTGKPRVTESTLRCCSERILSQSKGGVLKNGRPVTTDIVTMVKTTEWSEEVCHYNITLCTPLLCDDSISDGVSNAPLESSSKETSSKKNNNDINLKLDPVAVEKMSIPEVLQQIFGDDGDSCIQVGTGGWWVYEFCPGAYIRQYHETTLMDRISGYVSTSIESEHILGQYIPEDHDWVTKENEWMNVINATEVNFSSATKTTGSKKGRSNQLPTKLGGNGAYFFQEYTKGDVCDHEDVTDSAVKAGSFGEGGIERSTTVRYSCGTLLHMTVKEDSTCHYIVDISIPTLCDHPLFKAPVTKKQVVKCLPLVPY</sequence>
<dbReference type="PROSITE" id="PS51914">
    <property type="entry name" value="MRH"/>
    <property type="match status" value="1"/>
</dbReference>